<dbReference type="AlphaFoldDB" id="A0A848CCT2"/>
<name>A0A848CCT2_9BACT</name>
<sequence length="262" mass="28864">MQANVIWASEAPKNNVAAPSTDKQKQGWIKEVPPHEWFNWYMNRTDSRLTQLEEPWTAHIFTSAAGSRKEAIPANEKFQLPAKYIVGAGQLRVFLDGILCEAGEREQYVEAGQAGDLSDYIRFNDTIDPSHDIRVEIPVSGLQNAGILDGTIVTVKDLMRLIVQSAMLDYGLGVITERADSLPGTRLKEYADGDTYTVPQYLVGGNGLQVFVDGLLCVRGVDYDEASGSDGDRATTITWRRAVPVTSTVSVICRDVRATVIQ</sequence>
<gene>
    <name evidence="1" type="ORF">HF854_11440</name>
</gene>
<comment type="caution">
    <text evidence="1">The sequence shown here is derived from an EMBL/GenBank/DDBJ whole genome shotgun (WGS) entry which is preliminary data.</text>
</comment>
<dbReference type="RefSeq" id="WP_168936406.1">
    <property type="nucleotide sequence ID" value="NZ_JABAFY010000066.1"/>
</dbReference>
<protein>
    <submittedName>
        <fullName evidence="1">Uncharacterized protein</fullName>
    </submittedName>
</protein>
<dbReference type="Proteomes" id="UP000522333">
    <property type="component" value="Unassembled WGS sequence"/>
</dbReference>
<evidence type="ECO:0000313" key="2">
    <source>
        <dbReference type="Proteomes" id="UP000522333"/>
    </source>
</evidence>
<evidence type="ECO:0000313" key="1">
    <source>
        <dbReference type="EMBL" id="NME53110.1"/>
    </source>
</evidence>
<proteinExistence type="predicted"/>
<reference evidence="1 2" key="1">
    <citation type="submission" date="2020-04" db="EMBL/GenBank/DDBJ databases">
        <authorList>
            <person name="Hitch T.C.A."/>
            <person name="Wylensek D."/>
            <person name="Clavel T."/>
        </authorList>
    </citation>
    <scope>NUCLEOTIDE SEQUENCE [LARGE SCALE GENOMIC DNA]</scope>
    <source>
        <strain evidence="1 2">PG-251-APC-1</strain>
    </source>
</reference>
<organism evidence="1 2">
    <name type="scientific">Desulfovibrio piger</name>
    <dbReference type="NCBI Taxonomy" id="901"/>
    <lineage>
        <taxon>Bacteria</taxon>
        <taxon>Pseudomonadati</taxon>
        <taxon>Thermodesulfobacteriota</taxon>
        <taxon>Desulfovibrionia</taxon>
        <taxon>Desulfovibrionales</taxon>
        <taxon>Desulfovibrionaceae</taxon>
        <taxon>Desulfovibrio</taxon>
    </lineage>
</organism>
<accession>A0A848CCT2</accession>
<dbReference type="EMBL" id="JABAFY010000066">
    <property type="protein sequence ID" value="NME53110.1"/>
    <property type="molecule type" value="Genomic_DNA"/>
</dbReference>